<comment type="caution">
    <text evidence="1">The sequence shown here is derived from an EMBL/GenBank/DDBJ whole genome shotgun (WGS) entry which is preliminary data.</text>
</comment>
<evidence type="ECO:0008006" key="3">
    <source>
        <dbReference type="Google" id="ProtNLM"/>
    </source>
</evidence>
<dbReference type="EMBL" id="AHON02000031">
    <property type="protein sequence ID" value="EKO34385.1"/>
    <property type="molecule type" value="Genomic_DNA"/>
</dbReference>
<accession>A0A0E2BGE2</accession>
<sequence>MSLNTLKFHLKPGKVYRRSDLLPFSPSVDRELSQLVKQGFLKKEATGLYFRPKKGKFGDVPASISALVEKYLKTKDFLIVDHNTLNSMNLGLTQLYTVLTVYNQKRHGLVELGGVRFNFKRRPGYPQTLSPEFLLVELLNERKTLPEIPVDLKEKMQKLVKKLNRAQLKKFSEQFGKVSVKKEFEELLSSHK</sequence>
<dbReference type="AlphaFoldDB" id="A0A0E2BGE2"/>
<reference evidence="1" key="1">
    <citation type="submission" date="2012-10" db="EMBL/GenBank/DDBJ databases">
        <authorList>
            <person name="Harkins D.M."/>
            <person name="Durkin A.S."/>
            <person name="Brinkac L.M."/>
            <person name="Haft D.H."/>
            <person name="Selengut J.D."/>
            <person name="Sanka R."/>
            <person name="DePew J."/>
            <person name="Purushe J."/>
            <person name="Matthias M.A."/>
            <person name="Vinetz J.M."/>
            <person name="Sutton G.G."/>
            <person name="Nierman W.C."/>
            <person name="Fouts D.E."/>
        </authorList>
    </citation>
    <scope>NUCLEOTIDE SEQUENCE [LARGE SCALE GENOMIC DNA]</scope>
    <source>
        <strain evidence="1">MOR084</strain>
    </source>
</reference>
<protein>
    <recommendedName>
        <fullName evidence="3">PF13338 domain protein</fullName>
    </recommendedName>
</protein>
<evidence type="ECO:0000313" key="1">
    <source>
        <dbReference type="EMBL" id="EKO34385.1"/>
    </source>
</evidence>
<keyword evidence="2" id="KW-1185">Reference proteome</keyword>
<proteinExistence type="predicted"/>
<dbReference type="RefSeq" id="WP_004475425.1">
    <property type="nucleotide sequence ID" value="NZ_AHON02000031.1"/>
</dbReference>
<evidence type="ECO:0000313" key="2">
    <source>
        <dbReference type="Proteomes" id="UP000006329"/>
    </source>
</evidence>
<gene>
    <name evidence="1" type="ORF">LEP1GSC179_0137</name>
</gene>
<dbReference type="Proteomes" id="UP000006329">
    <property type="component" value="Unassembled WGS sequence"/>
</dbReference>
<name>A0A0E2BGE2_9LEPT</name>
<organism evidence="1 2">
    <name type="scientific">Leptospira santarosai str. MOR084</name>
    <dbReference type="NCBI Taxonomy" id="1049984"/>
    <lineage>
        <taxon>Bacteria</taxon>
        <taxon>Pseudomonadati</taxon>
        <taxon>Spirochaetota</taxon>
        <taxon>Spirochaetia</taxon>
        <taxon>Leptospirales</taxon>
        <taxon>Leptospiraceae</taxon>
        <taxon>Leptospira</taxon>
    </lineage>
</organism>